<feature type="region of interest" description="Disordered" evidence="1">
    <location>
        <begin position="1"/>
        <end position="24"/>
    </location>
</feature>
<name>A0A914D6S2_9BILA</name>
<feature type="compositionally biased region" description="Acidic residues" evidence="1">
    <location>
        <begin position="13"/>
        <end position="24"/>
    </location>
</feature>
<evidence type="ECO:0000313" key="2">
    <source>
        <dbReference type="Proteomes" id="UP000887540"/>
    </source>
</evidence>
<reference evidence="3" key="1">
    <citation type="submission" date="2022-11" db="UniProtKB">
        <authorList>
            <consortium name="WormBaseParasite"/>
        </authorList>
    </citation>
    <scope>IDENTIFICATION</scope>
</reference>
<dbReference type="InterPro" id="IPR011990">
    <property type="entry name" value="TPR-like_helical_dom_sf"/>
</dbReference>
<dbReference type="Gene3D" id="1.25.40.10">
    <property type="entry name" value="Tetratricopeptide repeat domain"/>
    <property type="match status" value="1"/>
</dbReference>
<dbReference type="Proteomes" id="UP000887540">
    <property type="component" value="Unplaced"/>
</dbReference>
<keyword evidence="2" id="KW-1185">Reference proteome</keyword>
<dbReference type="WBParaSite" id="ACRNAN_scaffold20155.g23286.t1">
    <property type="protein sequence ID" value="ACRNAN_scaffold20155.g23286.t1"/>
    <property type="gene ID" value="ACRNAN_scaffold20155.g23286"/>
</dbReference>
<dbReference type="PANTHER" id="PTHR10678">
    <property type="entry name" value="26S PROTEASOME NON-ATPASE REGULATORY SUBUNIT 11/COP9 SIGNALOSOME COMPLEX SUBUNIT 2"/>
    <property type="match status" value="1"/>
</dbReference>
<evidence type="ECO:0000313" key="3">
    <source>
        <dbReference type="WBParaSite" id="ACRNAN_scaffold20155.g23286.t1"/>
    </source>
</evidence>
<dbReference type="AlphaFoldDB" id="A0A914D6S2"/>
<sequence length="187" mass="22424">EINSSYENNRYESDDDEEEDEDVENNFYTAESLEEDENFIEAITEYKKILAQETSEKTEWGLKSLIKLLKISINQRNYSSFLAYYNHFLTYMKFANLSYIDSVLKLAPNSAEILKNLYEITDNFYKKNQDSYSKTTYLHRMKFKYLYLLAKFYFDMKEFEKTHEIVEEMKGLCGINSSHGFLWTRVF</sequence>
<organism evidence="2 3">
    <name type="scientific">Acrobeloides nanus</name>
    <dbReference type="NCBI Taxonomy" id="290746"/>
    <lineage>
        <taxon>Eukaryota</taxon>
        <taxon>Metazoa</taxon>
        <taxon>Ecdysozoa</taxon>
        <taxon>Nematoda</taxon>
        <taxon>Chromadorea</taxon>
        <taxon>Rhabditida</taxon>
        <taxon>Tylenchina</taxon>
        <taxon>Cephalobomorpha</taxon>
        <taxon>Cephaloboidea</taxon>
        <taxon>Cephalobidae</taxon>
        <taxon>Acrobeloides</taxon>
    </lineage>
</organism>
<evidence type="ECO:0000256" key="1">
    <source>
        <dbReference type="SAM" id="MobiDB-lite"/>
    </source>
</evidence>
<protein>
    <submittedName>
        <fullName evidence="3">KIF-binding protein</fullName>
    </submittedName>
</protein>
<accession>A0A914D6S2</accession>
<dbReference type="InterPro" id="IPR050871">
    <property type="entry name" value="26S_Proteasome/COP9_Components"/>
</dbReference>
<proteinExistence type="predicted"/>